<name>A0A6J4RND1_9ACTN</name>
<dbReference type="EMBL" id="CADCVF010000085">
    <property type="protein sequence ID" value="CAA9473505.1"/>
    <property type="molecule type" value="Genomic_DNA"/>
</dbReference>
<organism evidence="1">
    <name type="scientific">uncultured Rubrobacteraceae bacterium</name>
    <dbReference type="NCBI Taxonomy" id="349277"/>
    <lineage>
        <taxon>Bacteria</taxon>
        <taxon>Bacillati</taxon>
        <taxon>Actinomycetota</taxon>
        <taxon>Rubrobacteria</taxon>
        <taxon>Rubrobacterales</taxon>
        <taxon>Rubrobacteraceae</taxon>
        <taxon>environmental samples</taxon>
    </lineage>
</organism>
<proteinExistence type="predicted"/>
<dbReference type="AlphaFoldDB" id="A0A6J4RND1"/>
<reference evidence="1" key="1">
    <citation type="submission" date="2020-02" db="EMBL/GenBank/DDBJ databases">
        <authorList>
            <person name="Meier V. D."/>
        </authorList>
    </citation>
    <scope>NUCLEOTIDE SEQUENCE</scope>
    <source>
        <strain evidence="1">AVDCRST_MAG58</strain>
    </source>
</reference>
<evidence type="ECO:0000313" key="1">
    <source>
        <dbReference type="EMBL" id="CAA9473505.1"/>
    </source>
</evidence>
<sequence>MGAVLNLRRRCSGEPEGQTFLGQGTTKYVVGATVGAVGGFAVGAFATTTTARSARQSALGGLDVSARFLGRTVVRAVDGLGSIVESGYTRIRGREKYLEHEIDELREQIARLQQRID</sequence>
<gene>
    <name evidence="1" type="ORF">AVDCRST_MAG58-4104</name>
</gene>
<protein>
    <submittedName>
        <fullName evidence="1">Uncharacterized protein</fullName>
    </submittedName>
</protein>
<accession>A0A6J4RND1</accession>